<feature type="compositionally biased region" description="Low complexity" evidence="1">
    <location>
        <begin position="51"/>
        <end position="85"/>
    </location>
</feature>
<evidence type="ECO:0000313" key="3">
    <source>
        <dbReference type="Proteomes" id="UP001243846"/>
    </source>
</evidence>
<dbReference type="EMBL" id="JAUFRC010000002">
    <property type="protein sequence ID" value="MDN3713674.1"/>
    <property type="molecule type" value="Genomic_DNA"/>
</dbReference>
<organism evidence="2 3">
    <name type="scientific">Paracoccus cavernae</name>
    <dbReference type="NCBI Taxonomy" id="1571207"/>
    <lineage>
        <taxon>Bacteria</taxon>
        <taxon>Pseudomonadati</taxon>
        <taxon>Pseudomonadota</taxon>
        <taxon>Alphaproteobacteria</taxon>
        <taxon>Rhodobacterales</taxon>
        <taxon>Paracoccaceae</taxon>
        <taxon>Paracoccus</taxon>
    </lineage>
</organism>
<dbReference type="Proteomes" id="UP001243846">
    <property type="component" value="Unassembled WGS sequence"/>
</dbReference>
<comment type="caution">
    <text evidence="2">The sequence shown here is derived from an EMBL/GenBank/DDBJ whole genome shotgun (WGS) entry which is preliminary data.</text>
</comment>
<name>A0ABT8DA55_9RHOB</name>
<evidence type="ECO:0000256" key="1">
    <source>
        <dbReference type="SAM" id="MobiDB-lite"/>
    </source>
</evidence>
<gene>
    <name evidence="2" type="ORF">QWZ10_21470</name>
</gene>
<evidence type="ECO:0000313" key="2">
    <source>
        <dbReference type="EMBL" id="MDN3713674.1"/>
    </source>
</evidence>
<sequence>MLYQPDLRALTRFEPPPEPEITIETLFPDTPAEGETGDPAAPEITPPAEVLTETQPEPEVLTPLPPTGAESQAQAQPPAQVQPESEASIVTLAADLPSVALPDLARELATATDAATGGEAGPVPEAPPAQSGSSDPVDPRFADLVARLRAQLQSACLLALPQLQDGTLSLTVLTANDREVAPFVAEVGSGMDAAPAGRPVLLDNRQCPGVTFLRRNASYPAFALPISLSAADIASGESATGRIEKGAGYYNTLLLVDDNGVVQDLRRFLTVQGGRVTFDVPMAREGSARDTNQLLIAIATPRPLQSVTQNAGRDAATFFAALDAELDDAARLGVVSLYIR</sequence>
<reference evidence="3" key="1">
    <citation type="journal article" date="2019" name="Int. J. Syst. Evol. Microbiol.">
        <title>The Global Catalogue of Microorganisms (GCM) 10K type strain sequencing project: providing services to taxonomists for standard genome sequencing and annotation.</title>
        <authorList>
            <consortium name="The Broad Institute Genomics Platform"/>
            <consortium name="The Broad Institute Genome Sequencing Center for Infectious Disease"/>
            <person name="Wu L."/>
            <person name="Ma J."/>
        </authorList>
    </citation>
    <scope>NUCLEOTIDE SEQUENCE [LARGE SCALE GENOMIC DNA]</scope>
    <source>
        <strain evidence="3">CECT 8482</strain>
    </source>
</reference>
<proteinExistence type="predicted"/>
<feature type="region of interest" description="Disordered" evidence="1">
    <location>
        <begin position="115"/>
        <end position="138"/>
    </location>
</feature>
<keyword evidence="3" id="KW-1185">Reference proteome</keyword>
<feature type="region of interest" description="Disordered" evidence="1">
    <location>
        <begin position="1"/>
        <end position="85"/>
    </location>
</feature>
<protein>
    <submittedName>
        <fullName evidence="2">Uncharacterized protein</fullName>
    </submittedName>
</protein>
<accession>A0ABT8DA55</accession>